<evidence type="ECO:0000256" key="1">
    <source>
        <dbReference type="ARBA" id="ARBA00004123"/>
    </source>
</evidence>
<evidence type="ECO:0000256" key="5">
    <source>
        <dbReference type="ARBA" id="ARBA00023125"/>
    </source>
</evidence>
<name>A0A2P7YDE7_9PEZI</name>
<dbReference type="InterPro" id="IPR032705">
    <property type="entry name" value="ORC4_C"/>
</dbReference>
<comment type="similarity">
    <text evidence="2">Belongs to the ORC4 family.</text>
</comment>
<dbReference type="OrthoDB" id="343623at2759"/>
<feature type="region of interest" description="Disordered" evidence="7">
    <location>
        <begin position="1"/>
        <end position="301"/>
    </location>
</feature>
<dbReference type="InterPro" id="IPR016527">
    <property type="entry name" value="ORC4"/>
</dbReference>
<dbReference type="GO" id="GO:0005664">
    <property type="term" value="C:nuclear origin of replication recognition complex"/>
    <property type="evidence" value="ECO:0007669"/>
    <property type="project" value="TreeGrafter"/>
</dbReference>
<feature type="compositionally biased region" description="Polar residues" evidence="7">
    <location>
        <begin position="134"/>
        <end position="145"/>
    </location>
</feature>
<dbReference type="EMBL" id="NHZQ01000447">
    <property type="protein sequence ID" value="PSK33998.1"/>
    <property type="molecule type" value="Genomic_DNA"/>
</dbReference>
<feature type="domain" description="AAA+ ATPase" evidence="8">
    <location>
        <begin position="429"/>
        <end position="596"/>
    </location>
</feature>
<keyword evidence="10" id="KW-1185">Reference proteome</keyword>
<comment type="subcellular location">
    <subcellularLocation>
        <location evidence="1">Nucleus</location>
    </subcellularLocation>
</comment>
<dbReference type="STRING" id="40998.A0A2P7YDE7"/>
<organism evidence="9 10">
    <name type="scientific">Elsinoe australis</name>
    <dbReference type="NCBI Taxonomy" id="40998"/>
    <lineage>
        <taxon>Eukaryota</taxon>
        <taxon>Fungi</taxon>
        <taxon>Dikarya</taxon>
        <taxon>Ascomycota</taxon>
        <taxon>Pezizomycotina</taxon>
        <taxon>Dothideomycetes</taxon>
        <taxon>Dothideomycetidae</taxon>
        <taxon>Myriangiales</taxon>
        <taxon>Elsinoaceae</taxon>
        <taxon>Elsinoe</taxon>
    </lineage>
</organism>
<dbReference type="Pfam" id="PF13191">
    <property type="entry name" value="AAA_16"/>
    <property type="match status" value="1"/>
</dbReference>
<dbReference type="InterPro" id="IPR003593">
    <property type="entry name" value="AAA+_ATPase"/>
</dbReference>
<dbReference type="SMART" id="SM00382">
    <property type="entry name" value="AAA"/>
    <property type="match status" value="1"/>
</dbReference>
<accession>A0A2P7YDE7</accession>
<feature type="compositionally biased region" description="Basic and acidic residues" evidence="7">
    <location>
        <begin position="106"/>
        <end position="133"/>
    </location>
</feature>
<feature type="compositionally biased region" description="Low complexity" evidence="7">
    <location>
        <begin position="189"/>
        <end position="206"/>
    </location>
</feature>
<evidence type="ECO:0000256" key="2">
    <source>
        <dbReference type="ARBA" id="ARBA00005334"/>
    </source>
</evidence>
<feature type="compositionally biased region" description="Polar residues" evidence="7">
    <location>
        <begin position="154"/>
        <end position="163"/>
    </location>
</feature>
<feature type="region of interest" description="Disordered" evidence="7">
    <location>
        <begin position="320"/>
        <end position="351"/>
    </location>
</feature>
<dbReference type="GO" id="GO:0003688">
    <property type="term" value="F:DNA replication origin binding"/>
    <property type="evidence" value="ECO:0007669"/>
    <property type="project" value="TreeGrafter"/>
</dbReference>
<gene>
    <name evidence="9" type="ORF">B9Z65_8324</name>
</gene>
<dbReference type="PANTHER" id="PTHR12087">
    <property type="entry name" value="ORIGIN RECOGNITION COMPLEX SUBUNIT 4"/>
    <property type="match status" value="1"/>
</dbReference>
<feature type="compositionally biased region" description="Polar residues" evidence="7">
    <location>
        <begin position="78"/>
        <end position="94"/>
    </location>
</feature>
<keyword evidence="4" id="KW-0235">DNA replication</keyword>
<keyword evidence="6" id="KW-0539">Nucleus</keyword>
<feature type="compositionally biased region" description="Low complexity" evidence="7">
    <location>
        <begin position="223"/>
        <end position="233"/>
    </location>
</feature>
<evidence type="ECO:0000256" key="4">
    <source>
        <dbReference type="ARBA" id="ARBA00022705"/>
    </source>
</evidence>
<reference evidence="9 10" key="1">
    <citation type="submission" date="2017-05" db="EMBL/GenBank/DDBJ databases">
        <title>Draft genome sequence of Elsinoe australis.</title>
        <authorList>
            <person name="Cheng Q."/>
        </authorList>
    </citation>
    <scope>NUCLEOTIDE SEQUENCE [LARGE SCALE GENOMIC DNA]</scope>
    <source>
        <strain evidence="9 10">NL1</strain>
    </source>
</reference>
<dbReference type="Gene3D" id="3.40.50.300">
    <property type="entry name" value="P-loop containing nucleotide triphosphate hydrolases"/>
    <property type="match status" value="1"/>
</dbReference>
<evidence type="ECO:0000259" key="8">
    <source>
        <dbReference type="SMART" id="SM00382"/>
    </source>
</evidence>
<feature type="compositionally biased region" description="Polar residues" evidence="7">
    <location>
        <begin position="39"/>
        <end position="60"/>
    </location>
</feature>
<dbReference type="InterPro" id="IPR027417">
    <property type="entry name" value="P-loop_NTPase"/>
</dbReference>
<dbReference type="AlphaFoldDB" id="A0A2P7YDE7"/>
<evidence type="ECO:0000256" key="7">
    <source>
        <dbReference type="SAM" id="MobiDB-lite"/>
    </source>
</evidence>
<dbReference type="GO" id="GO:0006270">
    <property type="term" value="P:DNA replication initiation"/>
    <property type="evidence" value="ECO:0007669"/>
    <property type="project" value="TreeGrafter"/>
</dbReference>
<sequence>MSERSSKRRKLDSGASALPGESSATAKLAELRKSRQTDAHTVNGTSVESEASANLPSQAPKTARGRRSDVSTAAAAQEQKTNGTTMKSSGSQRSRNAEGGSLVGKSENKQAESTRSRRSHVADEADTDLKNNDHGNANDTTSATQEDVEMQDAPSVTTDQNEGSVDLDTRRTSGRKRQISKKLEEAQMAATTPAKSSPAPRARATPNQRTPSGSARKTKATGPASAPRSNRSSAAKKRRLPEEIPDSEPESEKQGRSRKKTKPVEIASTALDPVDAPLEEPQDVHKHQEGEAEPITVEAKEPLMLVEKDSVEAPAIETPRKKVAKKAADTTPVKAELQNPKPTKRAGRPPKAVADDLLVAEDVSMADAALDDDTLLDEGHVDQVRTAVMRRLTRKPPKSLIGPFYTLVGLDAEYQKVSTLVEQTVTAGESNSMVLIGARGSGKSALVDNIIREQRDQHGDDFHVVQLSGFIHTDDKIAIREIWRQLGREMDIEDDSSAKNYADTLTTLLALLSHPSETGQDAEGRMAKSVVIILDEFDLFTTHPRQTLLYNLFDIAQSRKAPIAVLGLTTRFDASEALEKRVKSRFSHRQVYLPLAKNFTTFKDMCQAHLTISPSALTANPSTSAHDTSNWNHLIVHLFTTSTALNTLLQQTYHTTKSVPAFLSAMLLPISTLTSPPSPTSTSIQSHLNHHLTLAPSLQPPSPLLPLLTSLSTLQLSLLIAAARLVIIHDTDAVSFPLAYDEYKSLASKARIAASASGALAAGGGARVWGQRVARTAWEGLVEKGLVVMDGGRGGAGRVDASLEEVGGVLEGGGVEGAGGLVRWCKEI</sequence>
<feature type="compositionally biased region" description="Basic and acidic residues" evidence="7">
    <location>
        <begin position="29"/>
        <end position="38"/>
    </location>
</feature>
<proteinExistence type="inferred from homology"/>
<dbReference type="InterPro" id="IPR041664">
    <property type="entry name" value="AAA_16"/>
</dbReference>
<dbReference type="FunFam" id="3.40.50.300:FF:001597">
    <property type="entry name" value="Origin recognition complex subunit Orc4"/>
    <property type="match status" value="1"/>
</dbReference>
<dbReference type="Proteomes" id="UP000243723">
    <property type="component" value="Unassembled WGS sequence"/>
</dbReference>
<feature type="compositionally biased region" description="Basic residues" evidence="7">
    <location>
        <begin position="1"/>
        <end position="10"/>
    </location>
</feature>
<evidence type="ECO:0000256" key="6">
    <source>
        <dbReference type="ARBA" id="ARBA00023242"/>
    </source>
</evidence>
<dbReference type="SUPFAM" id="SSF52540">
    <property type="entry name" value="P-loop containing nucleoside triphosphate hydrolases"/>
    <property type="match status" value="1"/>
</dbReference>
<evidence type="ECO:0000313" key="10">
    <source>
        <dbReference type="Proteomes" id="UP000243723"/>
    </source>
</evidence>
<evidence type="ECO:0000256" key="3">
    <source>
        <dbReference type="ARBA" id="ARBA00019083"/>
    </source>
</evidence>
<dbReference type="Pfam" id="PF14629">
    <property type="entry name" value="ORC4_C"/>
    <property type="match status" value="1"/>
</dbReference>
<protein>
    <recommendedName>
        <fullName evidence="3">Origin recognition complex subunit 4</fullName>
    </recommendedName>
</protein>
<keyword evidence="5" id="KW-0238">DNA-binding</keyword>
<comment type="caution">
    <text evidence="9">The sequence shown here is derived from an EMBL/GenBank/DDBJ whole genome shotgun (WGS) entry which is preliminary data.</text>
</comment>
<evidence type="ECO:0000313" key="9">
    <source>
        <dbReference type="EMBL" id="PSK33998.1"/>
    </source>
</evidence>
<dbReference type="PANTHER" id="PTHR12087:SF0">
    <property type="entry name" value="ORIGIN RECOGNITION COMPLEX SUBUNIT 4"/>
    <property type="match status" value="1"/>
</dbReference>